<gene>
    <name evidence="1" type="ORF">SKP52_15555</name>
</gene>
<evidence type="ECO:0000313" key="2">
    <source>
        <dbReference type="Proteomes" id="UP000030907"/>
    </source>
</evidence>
<dbReference type="Pfam" id="PF22391">
    <property type="entry name" value="DUF6975"/>
    <property type="match status" value="1"/>
</dbReference>
<dbReference type="HOGENOM" id="CLU_1234367_0_0_5"/>
<name>A0A0A7PJ09_9SPHN</name>
<organism evidence="1 2">
    <name type="scientific">Sphingopyxis fribergensis</name>
    <dbReference type="NCBI Taxonomy" id="1515612"/>
    <lineage>
        <taxon>Bacteria</taxon>
        <taxon>Pseudomonadati</taxon>
        <taxon>Pseudomonadota</taxon>
        <taxon>Alphaproteobacteria</taxon>
        <taxon>Sphingomonadales</taxon>
        <taxon>Sphingomonadaceae</taxon>
        <taxon>Sphingopyxis</taxon>
    </lineage>
</organism>
<sequence length="223" mass="23634">MSPSTQPKLPTRGVAEMLDSLVASDGTGAHSHVRSGALSNGPDAMRNLADAVHFLCLLHGRYPGVIDNAARKAVDPASRRWMSEAADAFVQERAFLTKIASAVGPVPSTQGQAQCEAAVAAQRKAIDMLAESDRHGCAVGAAIALTLDWRTIRVLLDISAQRLDLSPPTCTLPDLRDTARLASTVADTPAVERAMVFGAQQLITQHSGLWDLMATRAASRTIT</sequence>
<keyword evidence="2" id="KW-1185">Reference proteome</keyword>
<dbReference type="InterPro" id="IPR054248">
    <property type="entry name" value="DUF6975"/>
</dbReference>
<protein>
    <submittedName>
        <fullName evidence="1">Uncharacterized protein</fullName>
    </submittedName>
</protein>
<dbReference type="Proteomes" id="UP000030907">
    <property type="component" value="Chromosome"/>
</dbReference>
<dbReference type="EMBL" id="CP009122">
    <property type="protein sequence ID" value="AJA09990.1"/>
    <property type="molecule type" value="Genomic_DNA"/>
</dbReference>
<dbReference type="KEGG" id="sphk:SKP52_15555"/>
<reference evidence="1 2" key="1">
    <citation type="journal article" date="2015" name="Int. J. Syst. Evol. Microbiol.">
        <title>Description of Sphingopyxis fribergensis sp. nov. - a soil bacterium with the ability to degrade styrene and phenylacetic acid.</title>
        <authorList>
            <person name="Oelschlagel M."/>
            <person name="Ruckert C."/>
            <person name="Kalinowski J."/>
            <person name="Schmidt G."/>
            <person name="Schlomann M."/>
            <person name="Tischler D."/>
        </authorList>
    </citation>
    <scope>NUCLEOTIDE SEQUENCE [LARGE SCALE GENOMIC DNA]</scope>
    <source>
        <strain evidence="1 2">Kp5.2</strain>
    </source>
</reference>
<dbReference type="AlphaFoldDB" id="A0A0A7PJ09"/>
<accession>A0A0A7PJ09</accession>
<dbReference type="RefSeq" id="WP_228383667.1">
    <property type="nucleotide sequence ID" value="NZ_CP009122.1"/>
</dbReference>
<proteinExistence type="predicted"/>
<dbReference type="STRING" id="1515612.SKP52_15555"/>
<evidence type="ECO:0000313" key="1">
    <source>
        <dbReference type="EMBL" id="AJA09990.1"/>
    </source>
</evidence>